<dbReference type="AlphaFoldDB" id="K2IX53"/>
<proteinExistence type="predicted"/>
<keyword evidence="2" id="KW-1185">Reference proteome</keyword>
<evidence type="ECO:0000313" key="2">
    <source>
        <dbReference type="Proteomes" id="UP000006746"/>
    </source>
</evidence>
<protein>
    <submittedName>
        <fullName evidence="1">Uncharacterized protein</fullName>
    </submittedName>
</protein>
<gene>
    <name evidence="1" type="ORF">P24_18804</name>
</gene>
<sequence length="104" mass="11656">MPDTAPTLTVPARRCRECGGLFAPAQQGQEFCSVGHRHLYHNRVTKRGRQAYEAAMAWRMPDAASGKRGSPTPLSNMVDRWIAEDNQRARDYEAARSARKRKAG</sequence>
<name>K2IX53_9PROT</name>
<dbReference type="EMBL" id="AMRL01000060">
    <property type="protein sequence ID" value="EKE67187.1"/>
    <property type="molecule type" value="Genomic_DNA"/>
</dbReference>
<dbReference type="RefSeq" id="WP_008946356.1">
    <property type="nucleotide sequence ID" value="NZ_AMRL01000060.1"/>
</dbReference>
<organism evidence="1 2">
    <name type="scientific">Oceanibaculum indicum P24</name>
    <dbReference type="NCBI Taxonomy" id="1207063"/>
    <lineage>
        <taxon>Bacteria</taxon>
        <taxon>Pseudomonadati</taxon>
        <taxon>Pseudomonadota</taxon>
        <taxon>Alphaproteobacteria</taxon>
        <taxon>Rhodospirillales</taxon>
        <taxon>Oceanibaculaceae</taxon>
        <taxon>Oceanibaculum</taxon>
    </lineage>
</organism>
<reference evidence="1 2" key="1">
    <citation type="journal article" date="2012" name="J. Bacteriol.">
        <title>Genome Sequence of Oceanibaculum indicum Type Strain P24.</title>
        <authorList>
            <person name="Lai Q."/>
            <person name="Shao Z."/>
        </authorList>
    </citation>
    <scope>NUCLEOTIDE SEQUENCE [LARGE SCALE GENOMIC DNA]</scope>
    <source>
        <strain evidence="1 2">P24</strain>
    </source>
</reference>
<comment type="caution">
    <text evidence="1">The sequence shown here is derived from an EMBL/GenBank/DDBJ whole genome shotgun (WGS) entry which is preliminary data.</text>
</comment>
<accession>K2IX53</accession>
<dbReference type="STRING" id="1207063.P24_18804"/>
<dbReference type="PATRIC" id="fig|1207063.3.peg.3753"/>
<dbReference type="Proteomes" id="UP000006746">
    <property type="component" value="Unassembled WGS sequence"/>
</dbReference>
<evidence type="ECO:0000313" key="1">
    <source>
        <dbReference type="EMBL" id="EKE67187.1"/>
    </source>
</evidence>